<name>A0A2I1GYM8_9GLOM</name>
<evidence type="ECO:0000313" key="3">
    <source>
        <dbReference type="Proteomes" id="UP000234323"/>
    </source>
</evidence>
<feature type="signal peptide" evidence="1">
    <location>
        <begin position="1"/>
        <end position="20"/>
    </location>
</feature>
<keyword evidence="3" id="KW-1185">Reference proteome</keyword>
<comment type="caution">
    <text evidence="2">The sequence shown here is derived from an EMBL/GenBank/DDBJ whole genome shotgun (WGS) entry which is preliminary data.</text>
</comment>
<evidence type="ECO:0000256" key="1">
    <source>
        <dbReference type="SAM" id="SignalP"/>
    </source>
</evidence>
<gene>
    <name evidence="2" type="ORF">RhiirA4_468948</name>
</gene>
<dbReference type="Proteomes" id="UP000234323">
    <property type="component" value="Unassembled WGS sequence"/>
</dbReference>
<keyword evidence="1" id="KW-0732">Signal</keyword>
<accession>A0A2I1GYM8</accession>
<organism evidence="2 3">
    <name type="scientific">Rhizophagus irregularis</name>
    <dbReference type="NCBI Taxonomy" id="588596"/>
    <lineage>
        <taxon>Eukaryota</taxon>
        <taxon>Fungi</taxon>
        <taxon>Fungi incertae sedis</taxon>
        <taxon>Mucoromycota</taxon>
        <taxon>Glomeromycotina</taxon>
        <taxon>Glomeromycetes</taxon>
        <taxon>Glomerales</taxon>
        <taxon>Glomeraceae</taxon>
        <taxon>Rhizophagus</taxon>
    </lineage>
</organism>
<feature type="chain" id="PRO_5014139184" description="BTB domain-containing protein" evidence="1">
    <location>
        <begin position="21"/>
        <end position="172"/>
    </location>
</feature>
<reference evidence="2 3" key="1">
    <citation type="submission" date="2015-10" db="EMBL/GenBank/DDBJ databases">
        <title>Genome analyses suggest a sexual origin of heterokaryosis in a supposedly ancient asexual fungus.</title>
        <authorList>
            <person name="Ropars J."/>
            <person name="Sedzielewska K."/>
            <person name="Noel J."/>
            <person name="Charron P."/>
            <person name="Farinelli L."/>
            <person name="Marton T."/>
            <person name="Kruger M."/>
            <person name="Pelin A."/>
            <person name="Brachmann A."/>
            <person name="Corradi N."/>
        </authorList>
    </citation>
    <scope>NUCLEOTIDE SEQUENCE [LARGE SCALE GENOMIC DNA]</scope>
    <source>
        <strain evidence="2 3">A4</strain>
    </source>
</reference>
<protein>
    <recommendedName>
        <fullName evidence="4">BTB domain-containing protein</fullName>
    </recommendedName>
</protein>
<sequence length="172" mass="20304">MKYLQLTLFLLTLLIILVNAGPVKREAETEYKPYCYYNYKDYKKYCPYKHHPYKREAAKAIAESDSSDVVTEGAASYQFHDRGYKNDHHGHHDHHDYHHEIGYDVIIYAEEQPDVKEIHTHSNILCIIRFIYCGNIELKNFQGQDLLKLSIAVDELNIQQLISHIQEYLINF</sequence>
<evidence type="ECO:0000313" key="2">
    <source>
        <dbReference type="EMBL" id="PKY51735.1"/>
    </source>
</evidence>
<proteinExistence type="predicted"/>
<dbReference type="VEuPathDB" id="FungiDB:RhiirA1_472655"/>
<dbReference type="AlphaFoldDB" id="A0A2I1GYM8"/>
<evidence type="ECO:0008006" key="4">
    <source>
        <dbReference type="Google" id="ProtNLM"/>
    </source>
</evidence>
<dbReference type="EMBL" id="LLXI01001072">
    <property type="protein sequence ID" value="PKY51735.1"/>
    <property type="molecule type" value="Genomic_DNA"/>
</dbReference>